<dbReference type="Pfam" id="PF00753">
    <property type="entry name" value="Lactamase_B"/>
    <property type="match status" value="1"/>
</dbReference>
<keyword evidence="3" id="KW-0378">Hydrolase</keyword>
<proteinExistence type="predicted"/>
<dbReference type="AlphaFoldDB" id="A0A2W5TRP8"/>
<dbReference type="SUPFAM" id="SSF56281">
    <property type="entry name" value="Metallo-hydrolase/oxidoreductase"/>
    <property type="match status" value="1"/>
</dbReference>
<dbReference type="InterPro" id="IPR050855">
    <property type="entry name" value="NDM-1-like"/>
</dbReference>
<dbReference type="Gene3D" id="3.60.15.10">
    <property type="entry name" value="Ribonuclease Z/Hydroxyacylglutathione hydrolase-like"/>
    <property type="match status" value="1"/>
</dbReference>
<dbReference type="EMBL" id="QFQP01000002">
    <property type="protein sequence ID" value="PZR17312.1"/>
    <property type="molecule type" value="Genomic_DNA"/>
</dbReference>
<feature type="signal peptide" evidence="1">
    <location>
        <begin position="1"/>
        <end position="18"/>
    </location>
</feature>
<feature type="chain" id="PRO_5015892463" evidence="1">
    <location>
        <begin position="19"/>
        <end position="277"/>
    </location>
</feature>
<organism evidence="3 4">
    <name type="scientific">Archangium gephyra</name>
    <dbReference type="NCBI Taxonomy" id="48"/>
    <lineage>
        <taxon>Bacteria</taxon>
        <taxon>Pseudomonadati</taxon>
        <taxon>Myxococcota</taxon>
        <taxon>Myxococcia</taxon>
        <taxon>Myxococcales</taxon>
        <taxon>Cystobacterineae</taxon>
        <taxon>Archangiaceae</taxon>
        <taxon>Archangium</taxon>
    </lineage>
</organism>
<accession>A0A2W5TRP8</accession>
<name>A0A2W5TRP8_9BACT</name>
<dbReference type="InterPro" id="IPR001279">
    <property type="entry name" value="Metallo-B-lactamas"/>
</dbReference>
<dbReference type="PANTHER" id="PTHR42951:SF14">
    <property type="entry name" value="METALLO-BETA-LACTAMASE SUPERFAMILY PROTEIN"/>
    <property type="match status" value="1"/>
</dbReference>
<evidence type="ECO:0000313" key="4">
    <source>
        <dbReference type="Proteomes" id="UP000249061"/>
    </source>
</evidence>
<dbReference type="CDD" id="cd07739">
    <property type="entry name" value="metallo-hydrolase-like_MBL-fold"/>
    <property type="match status" value="1"/>
</dbReference>
<dbReference type="Proteomes" id="UP000249061">
    <property type="component" value="Unassembled WGS sequence"/>
</dbReference>
<keyword evidence="1" id="KW-0732">Signal</keyword>
<dbReference type="PANTHER" id="PTHR42951">
    <property type="entry name" value="METALLO-BETA-LACTAMASE DOMAIN-CONTAINING"/>
    <property type="match status" value="1"/>
</dbReference>
<feature type="domain" description="Metallo-beta-lactamase" evidence="2">
    <location>
        <begin position="27"/>
        <end position="213"/>
    </location>
</feature>
<evidence type="ECO:0000259" key="2">
    <source>
        <dbReference type="SMART" id="SM00849"/>
    </source>
</evidence>
<gene>
    <name evidence="3" type="ORF">DI536_03015</name>
</gene>
<sequence length="277" mass="29009">MNTLLVALLAAAPLQVEAINAGPNGFLVTSTLITGEKEAVLVDAQMTLSDAHRLAAKVLESGKALTTIFVSHAHPDHYFGLEVLKTAFPGAKIVAAPKVVEEAKATGAAKLAYWKPMIGANLASAVVIPTVFAEKSFELEGQKIELITIDNGESDAATAFWIPSTQTLIAGDAVYDGVHAWLADAATQARRDTWLKNLATLKALKPKTVVGGHRSPDAKSTVEAIDAEVTYVKDFSAAVAKSKTPEELTVAVTAKHGALALPVILDIAAKASVPAKK</sequence>
<reference evidence="3 4" key="1">
    <citation type="submission" date="2017-08" db="EMBL/GenBank/DDBJ databases">
        <title>Infants hospitalized years apart are colonized by the same room-sourced microbial strains.</title>
        <authorList>
            <person name="Brooks B."/>
            <person name="Olm M.R."/>
            <person name="Firek B.A."/>
            <person name="Baker R."/>
            <person name="Thomas B.C."/>
            <person name="Morowitz M.J."/>
            <person name="Banfield J.F."/>
        </authorList>
    </citation>
    <scope>NUCLEOTIDE SEQUENCE [LARGE SCALE GENOMIC DNA]</scope>
    <source>
        <strain evidence="3">S2_003_000_R2_14</strain>
    </source>
</reference>
<dbReference type="SMART" id="SM00849">
    <property type="entry name" value="Lactamase_B"/>
    <property type="match status" value="1"/>
</dbReference>
<dbReference type="InterPro" id="IPR036866">
    <property type="entry name" value="RibonucZ/Hydroxyglut_hydro"/>
</dbReference>
<evidence type="ECO:0000313" key="3">
    <source>
        <dbReference type="EMBL" id="PZR17312.1"/>
    </source>
</evidence>
<evidence type="ECO:0000256" key="1">
    <source>
        <dbReference type="SAM" id="SignalP"/>
    </source>
</evidence>
<dbReference type="GO" id="GO:0016787">
    <property type="term" value="F:hydrolase activity"/>
    <property type="evidence" value="ECO:0007669"/>
    <property type="project" value="UniProtKB-KW"/>
</dbReference>
<comment type="caution">
    <text evidence="3">The sequence shown here is derived from an EMBL/GenBank/DDBJ whole genome shotgun (WGS) entry which is preliminary data.</text>
</comment>
<protein>
    <submittedName>
        <fullName evidence="3">MBL fold metallo-hydrolase</fullName>
    </submittedName>
</protein>